<name>A0ABD0YEG9_9HEMI</name>
<feature type="transmembrane region" description="Helical" evidence="13">
    <location>
        <begin position="155"/>
        <end position="174"/>
    </location>
</feature>
<evidence type="ECO:0000256" key="7">
    <source>
        <dbReference type="ARBA" id="ARBA00022989"/>
    </source>
</evidence>
<dbReference type="GO" id="GO:0080120">
    <property type="term" value="P:CAAX-box protein maturation"/>
    <property type="evidence" value="ECO:0007669"/>
    <property type="project" value="UniProtKB-ARBA"/>
</dbReference>
<evidence type="ECO:0000256" key="6">
    <source>
        <dbReference type="ARBA" id="ARBA00022824"/>
    </source>
</evidence>
<protein>
    <recommendedName>
        <fullName evidence="12">CAAX prenyl protease 2</fullName>
        <ecNumber evidence="11">3.4.26.1</ecNumber>
    </recommendedName>
    <alternativeName>
        <fullName evidence="9">Farnesylated proteins-converting enzyme 2</fullName>
    </alternativeName>
</protein>
<evidence type="ECO:0000256" key="2">
    <source>
        <dbReference type="ARBA" id="ARBA00006897"/>
    </source>
</evidence>
<evidence type="ECO:0000256" key="10">
    <source>
        <dbReference type="ARBA" id="ARBA00047280"/>
    </source>
</evidence>
<comment type="similarity">
    <text evidence="2">Belongs to the peptidase U48 family.</text>
</comment>
<evidence type="ECO:0000256" key="13">
    <source>
        <dbReference type="SAM" id="Phobius"/>
    </source>
</evidence>
<gene>
    <name evidence="15" type="ORF">AAG570_008281</name>
</gene>
<feature type="domain" description="CAAX prenyl protease 2/Lysostaphin resistance protein A-like" evidence="14">
    <location>
        <begin position="33"/>
        <end position="137"/>
    </location>
</feature>
<keyword evidence="7 13" id="KW-1133">Transmembrane helix</keyword>
<dbReference type="InterPro" id="IPR039731">
    <property type="entry name" value="Rce1"/>
</dbReference>
<evidence type="ECO:0000256" key="5">
    <source>
        <dbReference type="ARBA" id="ARBA00022801"/>
    </source>
</evidence>
<dbReference type="GO" id="GO:0004175">
    <property type="term" value="F:endopeptidase activity"/>
    <property type="evidence" value="ECO:0007669"/>
    <property type="project" value="UniProtKB-ARBA"/>
</dbReference>
<organism evidence="15 16">
    <name type="scientific">Ranatra chinensis</name>
    <dbReference type="NCBI Taxonomy" id="642074"/>
    <lineage>
        <taxon>Eukaryota</taxon>
        <taxon>Metazoa</taxon>
        <taxon>Ecdysozoa</taxon>
        <taxon>Arthropoda</taxon>
        <taxon>Hexapoda</taxon>
        <taxon>Insecta</taxon>
        <taxon>Pterygota</taxon>
        <taxon>Neoptera</taxon>
        <taxon>Paraneoptera</taxon>
        <taxon>Hemiptera</taxon>
        <taxon>Heteroptera</taxon>
        <taxon>Panheteroptera</taxon>
        <taxon>Nepomorpha</taxon>
        <taxon>Nepidae</taxon>
        <taxon>Ranatrinae</taxon>
        <taxon>Ranatra</taxon>
    </lineage>
</organism>
<evidence type="ECO:0000256" key="12">
    <source>
        <dbReference type="ARBA" id="ARBA00049763"/>
    </source>
</evidence>
<keyword evidence="8 13" id="KW-0472">Membrane</keyword>
<accession>A0ABD0YEG9</accession>
<dbReference type="Proteomes" id="UP001558652">
    <property type="component" value="Unassembled WGS sequence"/>
</dbReference>
<dbReference type="EMBL" id="JBFDAA010000023">
    <property type="protein sequence ID" value="KAL1110204.1"/>
    <property type="molecule type" value="Genomic_DNA"/>
</dbReference>
<evidence type="ECO:0000313" key="15">
    <source>
        <dbReference type="EMBL" id="KAL1110204.1"/>
    </source>
</evidence>
<feature type="transmembrane region" description="Helical" evidence="13">
    <location>
        <begin position="96"/>
        <end position="118"/>
    </location>
</feature>
<keyword evidence="16" id="KW-1185">Reference proteome</keyword>
<dbReference type="GO" id="GO:0005789">
    <property type="term" value="C:endoplasmic reticulum membrane"/>
    <property type="evidence" value="ECO:0007669"/>
    <property type="project" value="UniProtKB-SubCell"/>
</dbReference>
<proteinExistence type="inferred from homology"/>
<evidence type="ECO:0000256" key="4">
    <source>
        <dbReference type="ARBA" id="ARBA00022692"/>
    </source>
</evidence>
<dbReference type="Pfam" id="PF02517">
    <property type="entry name" value="Rce1-like"/>
    <property type="match status" value="1"/>
</dbReference>
<evidence type="ECO:0000313" key="16">
    <source>
        <dbReference type="Proteomes" id="UP001558652"/>
    </source>
</evidence>
<dbReference type="AlphaFoldDB" id="A0ABD0YEG9"/>
<dbReference type="EC" id="3.4.26.1" evidence="11"/>
<comment type="caution">
    <text evidence="15">The sequence shown here is derived from an EMBL/GenBank/DDBJ whole genome shotgun (WGS) entry which is preliminary data.</text>
</comment>
<keyword evidence="6" id="KW-0256">Endoplasmic reticulum</keyword>
<feature type="transmembrane region" description="Helical" evidence="13">
    <location>
        <begin position="66"/>
        <end position="84"/>
    </location>
</feature>
<comment type="catalytic activity">
    <reaction evidence="10">
        <text>Hydrolyzes the peptide bond -P2-(S-farnesyl or geranylgeranyl)C-P1'-P2'-P3'-COOH where P1' and P2' are amino acids with aliphatic sidechains and P3' is any C-terminal residue.</text>
        <dbReference type="EC" id="3.4.26.1"/>
    </reaction>
</comment>
<evidence type="ECO:0000256" key="1">
    <source>
        <dbReference type="ARBA" id="ARBA00004477"/>
    </source>
</evidence>
<evidence type="ECO:0000256" key="3">
    <source>
        <dbReference type="ARBA" id="ARBA00022670"/>
    </source>
</evidence>
<reference evidence="15 16" key="1">
    <citation type="submission" date="2024-07" db="EMBL/GenBank/DDBJ databases">
        <title>Chromosome-level genome assembly of the water stick insect Ranatra chinensis (Heteroptera: Nepidae).</title>
        <authorList>
            <person name="Liu X."/>
        </authorList>
    </citation>
    <scope>NUCLEOTIDE SEQUENCE [LARGE SCALE GENOMIC DNA]</scope>
    <source>
        <strain evidence="15">Cailab_2021Rc</strain>
        <tissue evidence="15">Muscle</tissue>
    </source>
</reference>
<feature type="transmembrane region" description="Helical" evidence="13">
    <location>
        <begin position="124"/>
        <end position="143"/>
    </location>
</feature>
<evidence type="ECO:0000256" key="11">
    <source>
        <dbReference type="ARBA" id="ARBA00049729"/>
    </source>
</evidence>
<evidence type="ECO:0000259" key="14">
    <source>
        <dbReference type="Pfam" id="PF02517"/>
    </source>
</evidence>
<keyword evidence="4 13" id="KW-0812">Transmembrane</keyword>
<dbReference type="InterPro" id="IPR003675">
    <property type="entry name" value="Rce1/LyrA-like_dom"/>
</dbReference>
<sequence length="190" mass="22093">MVLFLGPIAMQFQSDFLDLYSEPKYWISNFRNLIWLRNYIIAPFSEELTFRACMLPLLIQCFRPQAAIFICPLFFGIAHLHHIIGCIKEGMNVKTALLVSGFQFTYTTIFGAYSAFLFLRTGHFVASLFAHTFCNYMGFPQFVELYGYSEPKRTIIVVLCLVGFVLWCVLLSPLTTPSWYKNHLFWKVYS</sequence>
<evidence type="ECO:0000256" key="8">
    <source>
        <dbReference type="ARBA" id="ARBA00023136"/>
    </source>
</evidence>
<dbReference type="PANTHER" id="PTHR13046:SF0">
    <property type="entry name" value="CAAX PRENYL PROTEASE 2"/>
    <property type="match status" value="1"/>
</dbReference>
<dbReference type="PANTHER" id="PTHR13046">
    <property type="entry name" value="PROTEASE U48 CAAX PRENYL PROTEASE RCE1"/>
    <property type="match status" value="1"/>
</dbReference>
<dbReference type="GO" id="GO:0006508">
    <property type="term" value="P:proteolysis"/>
    <property type="evidence" value="ECO:0007669"/>
    <property type="project" value="UniProtKB-KW"/>
</dbReference>
<keyword evidence="3" id="KW-0645">Protease</keyword>
<comment type="subcellular location">
    <subcellularLocation>
        <location evidence="1">Endoplasmic reticulum membrane</location>
        <topology evidence="1">Multi-pass membrane protein</topology>
    </subcellularLocation>
</comment>
<evidence type="ECO:0000256" key="9">
    <source>
        <dbReference type="ARBA" id="ARBA00032607"/>
    </source>
</evidence>
<keyword evidence="5" id="KW-0378">Hydrolase</keyword>